<dbReference type="Proteomes" id="UP000001064">
    <property type="component" value="Unassembled WGS sequence"/>
</dbReference>
<dbReference type="InterPro" id="IPR035964">
    <property type="entry name" value="I/LWEQ_dom_sf"/>
</dbReference>
<evidence type="ECO:0000313" key="1">
    <source>
        <dbReference type="EMBL" id="EGC28711.1"/>
    </source>
</evidence>
<proteinExistence type="predicted"/>
<dbReference type="EMBL" id="GL871559">
    <property type="protein sequence ID" value="EGC28711.1"/>
    <property type="molecule type" value="Genomic_DNA"/>
</dbReference>
<keyword evidence="2" id="KW-1185">Reference proteome</keyword>
<dbReference type="GO" id="GO:0003779">
    <property type="term" value="F:actin binding"/>
    <property type="evidence" value="ECO:0007669"/>
    <property type="project" value="InterPro"/>
</dbReference>
<dbReference type="RefSeq" id="XP_003294760.1">
    <property type="nucleotide sequence ID" value="XM_003294712.1"/>
</dbReference>
<dbReference type="AlphaFoldDB" id="F1A516"/>
<reference evidence="2" key="1">
    <citation type="journal article" date="2011" name="Genome Biol.">
        <title>Comparative genomics of the social amoebae Dictyostelium discoideum and Dictyostelium purpureum.</title>
        <authorList>
            <consortium name="US DOE Joint Genome Institute (JGI-PGF)"/>
            <person name="Sucgang R."/>
            <person name="Kuo A."/>
            <person name="Tian X."/>
            <person name="Salerno W."/>
            <person name="Parikh A."/>
            <person name="Feasley C.L."/>
            <person name="Dalin E."/>
            <person name="Tu H."/>
            <person name="Huang E."/>
            <person name="Barry K."/>
            <person name="Lindquist E."/>
            <person name="Shapiro H."/>
            <person name="Bruce D."/>
            <person name="Schmutz J."/>
            <person name="Salamov A."/>
            <person name="Fey P."/>
            <person name="Gaudet P."/>
            <person name="Anjard C."/>
            <person name="Babu M.M."/>
            <person name="Basu S."/>
            <person name="Bushmanova Y."/>
            <person name="van der Wel H."/>
            <person name="Katoh-Kurasawa M."/>
            <person name="Dinh C."/>
            <person name="Coutinho P.M."/>
            <person name="Saito T."/>
            <person name="Elias M."/>
            <person name="Schaap P."/>
            <person name="Kay R.R."/>
            <person name="Henrissat B."/>
            <person name="Eichinger L."/>
            <person name="Rivero F."/>
            <person name="Putnam N.H."/>
            <person name="West C.M."/>
            <person name="Loomis W.F."/>
            <person name="Chisholm R.L."/>
            <person name="Shaulsky G."/>
            <person name="Strassmann J.E."/>
            <person name="Queller D.C."/>
            <person name="Kuspa A."/>
            <person name="Grigoriev I.V."/>
        </authorList>
    </citation>
    <scope>NUCLEOTIDE SEQUENCE [LARGE SCALE GENOMIC DNA]</scope>
    <source>
        <strain evidence="2">QSDP1</strain>
    </source>
</reference>
<dbReference type="STRING" id="5786.F1A516"/>
<dbReference type="InParanoid" id="F1A516"/>
<name>F1A516_DICPU</name>
<evidence type="ECO:0000313" key="2">
    <source>
        <dbReference type="Proteomes" id="UP000001064"/>
    </source>
</evidence>
<dbReference type="OrthoDB" id="16210at2759"/>
<sequence>MTFTCVRLQGGQCQDDDDRKRFANNLASFKGGVNALDALAQQADADRIRKRKEIFREELLAAAKTIEDTANSLLVAKSKIEPKKEGDALDVAEAMLEAAMVITSAHQLCLSQHKLTNAAKSVQMLQTY</sequence>
<dbReference type="VEuPathDB" id="AmoebaDB:DICPUDRAFT_159816"/>
<organism evidence="1 2">
    <name type="scientific">Dictyostelium purpureum</name>
    <name type="common">Slime mold</name>
    <dbReference type="NCBI Taxonomy" id="5786"/>
    <lineage>
        <taxon>Eukaryota</taxon>
        <taxon>Amoebozoa</taxon>
        <taxon>Evosea</taxon>
        <taxon>Eumycetozoa</taxon>
        <taxon>Dictyostelia</taxon>
        <taxon>Dictyosteliales</taxon>
        <taxon>Dictyosteliaceae</taxon>
        <taxon>Dictyostelium</taxon>
    </lineage>
</organism>
<dbReference type="KEGG" id="dpp:DICPUDRAFT_159816"/>
<accession>F1A516</accession>
<dbReference type="GeneID" id="10510411"/>
<dbReference type="SUPFAM" id="SSF109885">
    <property type="entry name" value="I/LWEQ domain"/>
    <property type="match status" value="1"/>
</dbReference>
<protein>
    <submittedName>
        <fullName evidence="1">Uncharacterized protein</fullName>
    </submittedName>
</protein>
<gene>
    <name evidence="1" type="ORF">DICPUDRAFT_159816</name>
</gene>
<dbReference type="Gene3D" id="1.20.1410.10">
    <property type="entry name" value="I/LWEQ domain"/>
    <property type="match status" value="1"/>
</dbReference>